<evidence type="ECO:0000313" key="3">
    <source>
        <dbReference type="Proteomes" id="UP000193642"/>
    </source>
</evidence>
<dbReference type="AlphaFoldDB" id="A0A1Y2D372"/>
<feature type="compositionally biased region" description="Polar residues" evidence="1">
    <location>
        <begin position="1"/>
        <end position="21"/>
    </location>
</feature>
<evidence type="ECO:0000313" key="2">
    <source>
        <dbReference type="EMBL" id="ORY53748.1"/>
    </source>
</evidence>
<organism evidence="2 3">
    <name type="scientific">Rhizoclosmatium globosum</name>
    <dbReference type="NCBI Taxonomy" id="329046"/>
    <lineage>
        <taxon>Eukaryota</taxon>
        <taxon>Fungi</taxon>
        <taxon>Fungi incertae sedis</taxon>
        <taxon>Chytridiomycota</taxon>
        <taxon>Chytridiomycota incertae sedis</taxon>
        <taxon>Chytridiomycetes</taxon>
        <taxon>Chytridiales</taxon>
        <taxon>Chytriomycetaceae</taxon>
        <taxon>Rhizoclosmatium</taxon>
    </lineage>
</organism>
<protein>
    <submittedName>
        <fullName evidence="2">Uncharacterized protein</fullName>
    </submittedName>
</protein>
<dbReference type="Proteomes" id="UP000193642">
    <property type="component" value="Unassembled WGS sequence"/>
</dbReference>
<name>A0A1Y2D372_9FUNG</name>
<proteinExistence type="predicted"/>
<comment type="caution">
    <text evidence="2">The sequence shown here is derived from an EMBL/GenBank/DDBJ whole genome shotgun (WGS) entry which is preliminary data.</text>
</comment>
<reference evidence="2 3" key="1">
    <citation type="submission" date="2016-07" db="EMBL/GenBank/DDBJ databases">
        <title>Pervasive Adenine N6-methylation of Active Genes in Fungi.</title>
        <authorList>
            <consortium name="DOE Joint Genome Institute"/>
            <person name="Mondo S.J."/>
            <person name="Dannebaum R.O."/>
            <person name="Kuo R.C."/>
            <person name="Labutti K."/>
            <person name="Haridas S."/>
            <person name="Kuo A."/>
            <person name="Salamov A."/>
            <person name="Ahrendt S.R."/>
            <person name="Lipzen A."/>
            <person name="Sullivan W."/>
            <person name="Andreopoulos W.B."/>
            <person name="Clum A."/>
            <person name="Lindquist E."/>
            <person name="Daum C."/>
            <person name="Ramamoorthy G.K."/>
            <person name="Gryganskyi A."/>
            <person name="Culley D."/>
            <person name="Magnuson J.K."/>
            <person name="James T.Y."/>
            <person name="O'Malley M.A."/>
            <person name="Stajich J.E."/>
            <person name="Spatafora J.W."/>
            <person name="Visel A."/>
            <person name="Grigoriev I.V."/>
        </authorList>
    </citation>
    <scope>NUCLEOTIDE SEQUENCE [LARGE SCALE GENOMIC DNA]</scope>
    <source>
        <strain evidence="2 3">JEL800</strain>
    </source>
</reference>
<feature type="compositionally biased region" description="Polar residues" evidence="1">
    <location>
        <begin position="42"/>
        <end position="53"/>
    </location>
</feature>
<accession>A0A1Y2D372</accession>
<feature type="compositionally biased region" description="Low complexity" evidence="1">
    <location>
        <begin position="22"/>
        <end position="41"/>
    </location>
</feature>
<dbReference type="EMBL" id="MCGO01000001">
    <property type="protein sequence ID" value="ORY53748.1"/>
    <property type="molecule type" value="Genomic_DNA"/>
</dbReference>
<evidence type="ECO:0000256" key="1">
    <source>
        <dbReference type="SAM" id="MobiDB-lite"/>
    </source>
</evidence>
<feature type="region of interest" description="Disordered" evidence="1">
    <location>
        <begin position="281"/>
        <end position="309"/>
    </location>
</feature>
<feature type="region of interest" description="Disordered" evidence="1">
    <location>
        <begin position="1"/>
        <end position="53"/>
    </location>
</feature>
<feature type="compositionally biased region" description="Polar residues" evidence="1">
    <location>
        <begin position="285"/>
        <end position="309"/>
    </location>
</feature>
<keyword evidence="3" id="KW-1185">Reference proteome</keyword>
<feature type="region of interest" description="Disordered" evidence="1">
    <location>
        <begin position="109"/>
        <end position="139"/>
    </location>
</feature>
<feature type="compositionally biased region" description="Polar residues" evidence="1">
    <location>
        <begin position="116"/>
        <end position="138"/>
    </location>
</feature>
<sequence>MSAPLTATTMDTQTGFAESHQSGGTFSNSSSSNTTAANSSGKTGVQPTPKLQMNGVDTQVDTMLSAFDSGVNAASQGLDLDLDFFNKICGDDNTNYSNSNAPSFGLGDASPAFGSSRPSTLTSSFIPSPTTPLFTNGPAQMPCLSPVPPMTQQQQQHQQQQQNLDSFASLLSSARPQLNHQSFPALGMCTPNFNNHSMNTPGFPPNPITNFEEFRAVNRQTISLILAASTSPNYNQKQLVQDFAATAASLDVSTPNTPTVPPMYNNNMSMAAILSGTPTFAAPQQRPSAINTSNSRKTSPIKSSGLSPQNSNIMQQQQQMLTPVFQIPAPMPDLPFSSFNNQAFDLPFSAIMSKTTRISWNERSVRFQRRRR</sequence>
<gene>
    <name evidence="2" type="ORF">BCR33DRAFT_732548</name>
</gene>